<name>A0ABT4CQ06_9CLOT</name>
<gene>
    <name evidence="1" type="ORF">OXH55_05950</name>
</gene>
<proteinExistence type="predicted"/>
<evidence type="ECO:0000313" key="1">
    <source>
        <dbReference type="EMBL" id="MCY6370171.1"/>
    </source>
</evidence>
<evidence type="ECO:0000313" key="2">
    <source>
        <dbReference type="Proteomes" id="UP001079657"/>
    </source>
</evidence>
<dbReference type="RefSeq" id="WP_268048797.1">
    <property type="nucleotide sequence ID" value="NZ_JAPQES010000001.1"/>
</dbReference>
<sequence length="168" mass="18423">MDCYQSLTQHAKSNFVQNPSFERGLSNWTSNNVTIANNNAFEGTASARLGPGIASLHQDIPINMNSREKSYFLFGFAVQAPVNVNPGNLIVEIEWLNSTGASIGIGLKLFIANNTTGTQISWLTYSDVTEIIPNNAKKARIIFSKSVGEDNPNDVLDIDKIFMAKVRV</sequence>
<protein>
    <submittedName>
        <fullName evidence="1">Uncharacterized protein</fullName>
    </submittedName>
</protein>
<keyword evidence="2" id="KW-1185">Reference proteome</keyword>
<dbReference type="EMBL" id="JAPQES010000001">
    <property type="protein sequence ID" value="MCY6370171.1"/>
    <property type="molecule type" value="Genomic_DNA"/>
</dbReference>
<dbReference type="Proteomes" id="UP001079657">
    <property type="component" value="Unassembled WGS sequence"/>
</dbReference>
<organism evidence="1 2">
    <name type="scientific">Clostridium ganghwense</name>
    <dbReference type="NCBI Taxonomy" id="312089"/>
    <lineage>
        <taxon>Bacteria</taxon>
        <taxon>Bacillati</taxon>
        <taxon>Bacillota</taxon>
        <taxon>Clostridia</taxon>
        <taxon>Eubacteriales</taxon>
        <taxon>Clostridiaceae</taxon>
        <taxon>Clostridium</taxon>
    </lineage>
</organism>
<reference evidence="1" key="1">
    <citation type="submission" date="2022-12" db="EMBL/GenBank/DDBJ databases">
        <authorList>
            <person name="Wang J."/>
        </authorList>
    </citation>
    <scope>NUCLEOTIDE SEQUENCE</scope>
    <source>
        <strain evidence="1">HY-42-06</strain>
    </source>
</reference>
<dbReference type="Gene3D" id="2.60.120.260">
    <property type="entry name" value="Galactose-binding domain-like"/>
    <property type="match status" value="1"/>
</dbReference>
<comment type="caution">
    <text evidence="1">The sequence shown here is derived from an EMBL/GenBank/DDBJ whole genome shotgun (WGS) entry which is preliminary data.</text>
</comment>
<accession>A0ABT4CQ06</accession>